<dbReference type="PANTHER" id="PTHR30188">
    <property type="entry name" value="ABC TRANSPORTER PERMEASE PROTEIN-RELATED"/>
    <property type="match status" value="1"/>
</dbReference>
<proteinExistence type="predicted"/>
<protein>
    <submittedName>
        <fullName evidence="2">ABC transporter permease</fullName>
    </submittedName>
</protein>
<keyword evidence="3" id="KW-1185">Reference proteome</keyword>
<dbReference type="AlphaFoldDB" id="A0A081PIJ4"/>
<keyword evidence="1" id="KW-0472">Membrane</keyword>
<dbReference type="InterPro" id="IPR030802">
    <property type="entry name" value="Permease_MalE"/>
</dbReference>
<feature type="transmembrane region" description="Helical" evidence="1">
    <location>
        <begin position="135"/>
        <end position="159"/>
    </location>
</feature>
<name>A0A081PIJ4_9SPHI</name>
<dbReference type="GO" id="GO:0005548">
    <property type="term" value="F:phospholipid transporter activity"/>
    <property type="evidence" value="ECO:0007669"/>
    <property type="project" value="TreeGrafter"/>
</dbReference>
<gene>
    <name evidence="2" type="ORF">N180_09475</name>
</gene>
<reference evidence="2 3" key="1">
    <citation type="journal article" date="1992" name="Int. J. Syst. Bacteriol.">
        <title>Sphingobacterium antarcticus sp. nov. a Psychrotrophic Bacterium from the Soils of Schirmacher Oasis, Antarctica.</title>
        <authorList>
            <person name="Shivaji S."/>
            <person name="Ray M.K."/>
            <person name="Rao N.S."/>
            <person name="Saiserr L."/>
            <person name="Jagannadham M.V."/>
            <person name="Kumar G.S."/>
            <person name="Reddy G."/>
            <person name="Bhargava P.M."/>
        </authorList>
    </citation>
    <scope>NUCLEOTIDE SEQUENCE [LARGE SCALE GENOMIC DNA]</scope>
    <source>
        <strain evidence="2 3">4BY</strain>
    </source>
</reference>
<dbReference type="EMBL" id="JNFF01000035">
    <property type="protein sequence ID" value="KEQ30517.1"/>
    <property type="molecule type" value="Genomic_DNA"/>
</dbReference>
<evidence type="ECO:0000256" key="1">
    <source>
        <dbReference type="SAM" id="Phobius"/>
    </source>
</evidence>
<feature type="transmembrane region" description="Helical" evidence="1">
    <location>
        <begin position="180"/>
        <end position="200"/>
    </location>
</feature>
<accession>A0A081PIJ4</accession>
<dbReference type="eggNOG" id="COG0767">
    <property type="taxonomic scope" value="Bacteria"/>
</dbReference>
<evidence type="ECO:0000313" key="2">
    <source>
        <dbReference type="EMBL" id="KEQ30517.1"/>
    </source>
</evidence>
<evidence type="ECO:0000313" key="3">
    <source>
        <dbReference type="Proteomes" id="UP000028007"/>
    </source>
</evidence>
<feature type="transmembrane region" description="Helical" evidence="1">
    <location>
        <begin position="36"/>
        <end position="62"/>
    </location>
</feature>
<keyword evidence="1" id="KW-0812">Transmembrane</keyword>
<dbReference type="RefSeq" id="WP_037439702.1">
    <property type="nucleotide sequence ID" value="NZ_JNFF01000035.1"/>
</dbReference>
<dbReference type="Pfam" id="PF02405">
    <property type="entry name" value="MlaE"/>
    <property type="match status" value="1"/>
</dbReference>
<dbReference type="Proteomes" id="UP000028007">
    <property type="component" value="Unassembled WGS sequence"/>
</dbReference>
<dbReference type="PANTHER" id="PTHR30188:SF4">
    <property type="entry name" value="PROTEIN TRIGALACTOSYLDIACYLGLYCEROL 1, CHLOROPLASTIC"/>
    <property type="match status" value="1"/>
</dbReference>
<dbReference type="OrthoDB" id="9810518at2"/>
<dbReference type="GO" id="GO:0043190">
    <property type="term" value="C:ATP-binding cassette (ABC) transporter complex"/>
    <property type="evidence" value="ECO:0007669"/>
    <property type="project" value="InterPro"/>
</dbReference>
<keyword evidence="1" id="KW-1133">Transmembrane helix</keyword>
<sequence>MNFTNFGKYLLLLKAVFRKPEKFKIYLKAIFQQMDFIGVGSLGLIAIISTFIGAVMTLQIAFQLVSDFIPKTIIGSVTRDSSILELSPTITAIVLAGKIGSAISSEIGTMRVSEQIDALEIMGINSPGYLILPKLIAGITMVPLLVIFAMALSITGGYFGGTLSGAVSPAEYIQGITTDFNPYTIVVALVKAFVFGFIITTVPAYEGFYVKGGALEVAQASTRAVVVSCISILACDYIVTQLLL</sequence>
<organism evidence="2 3">
    <name type="scientific">Pedobacter antarcticus 4BY</name>
    <dbReference type="NCBI Taxonomy" id="1358423"/>
    <lineage>
        <taxon>Bacteria</taxon>
        <taxon>Pseudomonadati</taxon>
        <taxon>Bacteroidota</taxon>
        <taxon>Sphingobacteriia</taxon>
        <taxon>Sphingobacteriales</taxon>
        <taxon>Sphingobacteriaceae</taxon>
        <taxon>Pedobacter</taxon>
    </lineage>
</organism>
<comment type="caution">
    <text evidence="2">The sequence shown here is derived from an EMBL/GenBank/DDBJ whole genome shotgun (WGS) entry which is preliminary data.</text>
</comment>